<evidence type="ECO:0000256" key="10">
    <source>
        <dbReference type="ARBA" id="ARBA00023201"/>
    </source>
</evidence>
<evidence type="ECO:0000256" key="4">
    <source>
        <dbReference type="ARBA" id="ARBA00022475"/>
    </source>
</evidence>
<gene>
    <name evidence="11" type="primary">nhaA</name>
    <name evidence="12" type="ORF">A7J15_11490</name>
</gene>
<feature type="transmembrane region" description="Helical" evidence="11">
    <location>
        <begin position="174"/>
        <end position="193"/>
    </location>
</feature>
<evidence type="ECO:0000256" key="11">
    <source>
        <dbReference type="HAMAP-Rule" id="MF_01844"/>
    </source>
</evidence>
<keyword evidence="6 11" id="KW-1133">Transmembrane helix</keyword>
<feature type="transmembrane region" description="Helical" evidence="11">
    <location>
        <begin position="315"/>
        <end position="340"/>
    </location>
</feature>
<evidence type="ECO:0000256" key="7">
    <source>
        <dbReference type="ARBA" id="ARBA00023053"/>
    </source>
</evidence>
<feature type="transmembrane region" description="Helical" evidence="11">
    <location>
        <begin position="147"/>
        <end position="168"/>
    </location>
</feature>
<evidence type="ECO:0000256" key="6">
    <source>
        <dbReference type="ARBA" id="ARBA00022989"/>
    </source>
</evidence>
<dbReference type="PANTHER" id="PTHR30341">
    <property type="entry name" value="SODIUM ION/PROTON ANTIPORTER NHAA-RELATED"/>
    <property type="match status" value="1"/>
</dbReference>
<name>A0A1B9NJ16_9MICO</name>
<dbReference type="PANTHER" id="PTHR30341:SF0">
    <property type="entry name" value="NA(+)_H(+) ANTIPORTER NHAA"/>
    <property type="match status" value="1"/>
</dbReference>
<sequence length="405" mass="42356">MKLLRSERFPAFLLLGAAVLGLLVANLPFGGAVIEASHAHLAIPGTGLDLSIAHWVSDFLLAIFFFGAAIELVYEITSGQLNSVKRALTPAIAAAGGVIVPIAIYLLIAGHDPATAGGWPVPTATDIAFALGVLAMFGKGLPSKVRVFLLALAIIDDIVGIIFIAVLFAHDLDLGSLAIALVLVIAFAVVSRYLNPRNRAVLVPIMIVLGLGAWAFTYLGGIHATIAGVLLGVAIRQNTGMHARHVLEPWINGLILPVFAFFAALVMIPQVSVSELSPALWGILVALPVGKIIGISAAGWLAVRLNRTKGEEPAIHFADIVAAGALGGIGFTVSLLMANLAFADDPAIKDQAILGVLGGSLIALALSAVLVSWRAAHHRRLQREGTEPAEPEVHHAPDEIHGQLE</sequence>
<comment type="subcellular location">
    <subcellularLocation>
        <location evidence="1">Cell inner membrane</location>
        <topology evidence="1">Multi-pass membrane protein</topology>
    </subcellularLocation>
    <subcellularLocation>
        <location evidence="11">Cell membrane</location>
        <topology evidence="11">Multi-pass membrane protein</topology>
    </subcellularLocation>
</comment>
<dbReference type="GO" id="GO:0005886">
    <property type="term" value="C:plasma membrane"/>
    <property type="evidence" value="ECO:0007669"/>
    <property type="project" value="UniProtKB-SubCell"/>
</dbReference>
<feature type="transmembrane region" description="Helical" evidence="11">
    <location>
        <begin position="280"/>
        <end position="303"/>
    </location>
</feature>
<dbReference type="EMBL" id="LXMD01000001">
    <property type="protein sequence ID" value="OCG76597.1"/>
    <property type="molecule type" value="Genomic_DNA"/>
</dbReference>
<keyword evidence="2 11" id="KW-0813">Transport</keyword>
<feature type="transmembrane region" description="Helical" evidence="11">
    <location>
        <begin position="86"/>
        <end position="107"/>
    </location>
</feature>
<keyword evidence="10 11" id="KW-0739">Sodium transport</keyword>
<evidence type="ECO:0000256" key="5">
    <source>
        <dbReference type="ARBA" id="ARBA00022692"/>
    </source>
</evidence>
<dbReference type="Proteomes" id="UP000093355">
    <property type="component" value="Unassembled WGS sequence"/>
</dbReference>
<protein>
    <recommendedName>
        <fullName evidence="11">Na(+)/H(+) antiporter NhaA</fullName>
    </recommendedName>
    <alternativeName>
        <fullName evidence="11">Sodium/proton antiporter NhaA</fullName>
    </alternativeName>
</protein>
<dbReference type="OrthoDB" id="9808135at2"/>
<feature type="transmembrane region" description="Helical" evidence="11">
    <location>
        <begin position="222"/>
        <end position="238"/>
    </location>
</feature>
<dbReference type="GO" id="GO:0006885">
    <property type="term" value="P:regulation of pH"/>
    <property type="evidence" value="ECO:0007669"/>
    <property type="project" value="InterPro"/>
</dbReference>
<evidence type="ECO:0000256" key="2">
    <source>
        <dbReference type="ARBA" id="ARBA00022448"/>
    </source>
</evidence>
<keyword evidence="3 11" id="KW-0050">Antiport</keyword>
<dbReference type="RefSeq" id="WP_067028100.1">
    <property type="nucleotide sequence ID" value="NZ_CP038256.1"/>
</dbReference>
<reference evidence="12 13" key="1">
    <citation type="submission" date="2016-05" db="EMBL/GenBank/DDBJ databases">
        <authorList>
            <person name="Lavstsen T."/>
            <person name="Jespersen J.S."/>
        </authorList>
    </citation>
    <scope>NUCLEOTIDE SEQUENCE [LARGE SCALE GENOMIC DNA]</scope>
    <source>
        <strain evidence="12 13">YLB-01</strain>
    </source>
</reference>
<evidence type="ECO:0000313" key="12">
    <source>
        <dbReference type="EMBL" id="OCG76597.1"/>
    </source>
</evidence>
<evidence type="ECO:0000256" key="8">
    <source>
        <dbReference type="ARBA" id="ARBA00023065"/>
    </source>
</evidence>
<keyword evidence="5 11" id="KW-0812">Transmembrane</keyword>
<comment type="caution">
    <text evidence="12">The sequence shown here is derived from an EMBL/GenBank/DDBJ whole genome shotgun (WGS) entry which is preliminary data.</text>
</comment>
<keyword evidence="4 11" id="KW-1003">Cell membrane</keyword>
<dbReference type="HAMAP" id="MF_01844">
    <property type="entry name" value="NhaA"/>
    <property type="match status" value="1"/>
</dbReference>
<feature type="transmembrane region" description="Helical" evidence="11">
    <location>
        <begin position="250"/>
        <end position="268"/>
    </location>
</feature>
<dbReference type="Gene3D" id="1.20.1530.10">
    <property type="entry name" value="Na+/H+ antiporter like domain"/>
    <property type="match status" value="1"/>
</dbReference>
<comment type="function">
    <text evidence="11">Na(+)/H(+) antiporter that extrudes sodium in exchange for external protons.</text>
</comment>
<feature type="transmembrane region" description="Helical" evidence="11">
    <location>
        <begin position="352"/>
        <end position="373"/>
    </location>
</feature>
<evidence type="ECO:0000313" key="13">
    <source>
        <dbReference type="Proteomes" id="UP000093355"/>
    </source>
</evidence>
<evidence type="ECO:0000256" key="3">
    <source>
        <dbReference type="ARBA" id="ARBA00022449"/>
    </source>
</evidence>
<dbReference type="AlphaFoldDB" id="A0A1B9NJ16"/>
<keyword evidence="9 11" id="KW-0472">Membrane</keyword>
<accession>A0A1B9NJ16</accession>
<comment type="similarity">
    <text evidence="11">Belongs to the NhaA Na(+)/H(+) (TC 2.A.33) antiporter family.</text>
</comment>
<dbReference type="Pfam" id="PF06965">
    <property type="entry name" value="Na_H_antiport_1"/>
    <property type="match status" value="1"/>
</dbReference>
<comment type="catalytic activity">
    <reaction evidence="11">
        <text>Na(+)(in) + 2 H(+)(out) = Na(+)(out) + 2 H(+)(in)</text>
        <dbReference type="Rhea" id="RHEA:29251"/>
        <dbReference type="ChEBI" id="CHEBI:15378"/>
        <dbReference type="ChEBI" id="CHEBI:29101"/>
    </reaction>
</comment>
<keyword evidence="13" id="KW-1185">Reference proteome</keyword>
<organism evidence="12 13">
    <name type="scientific">Microbacterium sediminis</name>
    <dbReference type="NCBI Taxonomy" id="904291"/>
    <lineage>
        <taxon>Bacteria</taxon>
        <taxon>Bacillati</taxon>
        <taxon>Actinomycetota</taxon>
        <taxon>Actinomycetes</taxon>
        <taxon>Micrococcales</taxon>
        <taxon>Microbacteriaceae</taxon>
        <taxon>Microbacterium</taxon>
    </lineage>
</organism>
<dbReference type="InterPro" id="IPR023171">
    <property type="entry name" value="Na/H_antiporter_dom_sf"/>
</dbReference>
<proteinExistence type="inferred from homology"/>
<evidence type="ECO:0000256" key="1">
    <source>
        <dbReference type="ARBA" id="ARBA00004429"/>
    </source>
</evidence>
<dbReference type="STRING" id="904291.A7J15_11490"/>
<feature type="transmembrane region" description="Helical" evidence="11">
    <location>
        <begin position="52"/>
        <end position="74"/>
    </location>
</feature>
<evidence type="ECO:0000256" key="9">
    <source>
        <dbReference type="ARBA" id="ARBA00023136"/>
    </source>
</evidence>
<dbReference type="InterPro" id="IPR004670">
    <property type="entry name" value="NhaA"/>
</dbReference>
<keyword evidence="7 11" id="KW-0915">Sodium</keyword>
<keyword evidence="8 11" id="KW-0406">Ion transport</keyword>
<dbReference type="GO" id="GO:0015385">
    <property type="term" value="F:sodium:proton antiporter activity"/>
    <property type="evidence" value="ECO:0007669"/>
    <property type="project" value="TreeGrafter"/>
</dbReference>